<feature type="domain" description="FAD/NAD(P)-binding" evidence="8">
    <location>
        <begin position="13"/>
        <end position="218"/>
    </location>
</feature>
<protein>
    <recommendedName>
        <fullName evidence="8">FAD/NAD(P)-binding domain-containing protein</fullName>
    </recommendedName>
</protein>
<keyword evidence="4" id="KW-0521">NADP</keyword>
<dbReference type="PANTHER" id="PTHR43872:SF1">
    <property type="entry name" value="MONOOXYGENASE, PUTATIVE (AFU_ORTHOLOGUE AFUA_8G02570)-RELATED"/>
    <property type="match status" value="1"/>
</dbReference>
<dbReference type="Proteomes" id="UP000284375">
    <property type="component" value="Unassembled WGS sequence"/>
</dbReference>
<evidence type="ECO:0000256" key="4">
    <source>
        <dbReference type="ARBA" id="ARBA00022857"/>
    </source>
</evidence>
<dbReference type="InterPro" id="IPR023753">
    <property type="entry name" value="FAD/NAD-binding_dom"/>
</dbReference>
<dbReference type="AlphaFoldDB" id="A0A423VMT5"/>
<keyword evidence="7" id="KW-0472">Membrane</keyword>
<reference evidence="9 10" key="1">
    <citation type="submission" date="2015-09" db="EMBL/GenBank/DDBJ databases">
        <title>Host preference determinants of Valsa canker pathogens revealed by comparative genomics.</title>
        <authorList>
            <person name="Yin Z."/>
            <person name="Huang L."/>
        </authorList>
    </citation>
    <scope>NUCLEOTIDE SEQUENCE [LARGE SCALE GENOMIC DNA]</scope>
    <source>
        <strain evidence="9 10">YSFL</strain>
    </source>
</reference>
<keyword evidence="7" id="KW-1133">Transmembrane helix</keyword>
<evidence type="ECO:0000256" key="7">
    <source>
        <dbReference type="SAM" id="Phobius"/>
    </source>
</evidence>
<evidence type="ECO:0000256" key="5">
    <source>
        <dbReference type="ARBA" id="ARBA00023002"/>
    </source>
</evidence>
<keyword evidence="10" id="KW-1185">Reference proteome</keyword>
<dbReference type="SUPFAM" id="SSF51905">
    <property type="entry name" value="FAD/NAD(P)-binding domain"/>
    <property type="match status" value="2"/>
</dbReference>
<keyword evidence="7" id="KW-0812">Transmembrane</keyword>
<dbReference type="Gene3D" id="3.50.50.60">
    <property type="entry name" value="FAD/NAD(P)-binding domain"/>
    <property type="match status" value="2"/>
</dbReference>
<dbReference type="Pfam" id="PF07992">
    <property type="entry name" value="Pyr_redox_2"/>
    <property type="match status" value="1"/>
</dbReference>
<dbReference type="FunFam" id="3.50.50.60:FF:000228">
    <property type="entry name" value="FAD-containing monooxygenase EthA"/>
    <property type="match status" value="1"/>
</dbReference>
<keyword evidence="6" id="KW-0503">Monooxygenase</keyword>
<dbReference type="OrthoDB" id="66881at2759"/>
<dbReference type="EMBL" id="LJZO01000038">
    <property type="protein sequence ID" value="ROV92310.1"/>
    <property type="molecule type" value="Genomic_DNA"/>
</dbReference>
<evidence type="ECO:0000259" key="8">
    <source>
        <dbReference type="Pfam" id="PF07992"/>
    </source>
</evidence>
<keyword evidence="3" id="KW-0274">FAD</keyword>
<organism evidence="9 10">
    <name type="scientific">Cytospora chrysosperma</name>
    <name type="common">Cytospora canker fungus</name>
    <name type="synonym">Sphaeria chrysosperma</name>
    <dbReference type="NCBI Taxonomy" id="252740"/>
    <lineage>
        <taxon>Eukaryota</taxon>
        <taxon>Fungi</taxon>
        <taxon>Dikarya</taxon>
        <taxon>Ascomycota</taxon>
        <taxon>Pezizomycotina</taxon>
        <taxon>Sordariomycetes</taxon>
        <taxon>Sordariomycetidae</taxon>
        <taxon>Diaporthales</taxon>
        <taxon>Cytosporaceae</taxon>
        <taxon>Cytospora</taxon>
    </lineage>
</organism>
<comment type="cofactor">
    <cofactor evidence="1">
        <name>FAD</name>
        <dbReference type="ChEBI" id="CHEBI:57692"/>
    </cofactor>
</comment>
<dbReference type="InterPro" id="IPR036188">
    <property type="entry name" value="FAD/NAD-bd_sf"/>
</dbReference>
<dbReference type="STRING" id="252740.A0A423VMT5"/>
<gene>
    <name evidence="9" type="ORF">VSDG_07285</name>
</gene>
<feature type="transmembrane region" description="Helical" evidence="7">
    <location>
        <begin position="243"/>
        <end position="264"/>
    </location>
</feature>
<evidence type="ECO:0000256" key="3">
    <source>
        <dbReference type="ARBA" id="ARBA00022827"/>
    </source>
</evidence>
<name>A0A423VMT5_CYTCH</name>
<dbReference type="InterPro" id="IPR051820">
    <property type="entry name" value="FAD-binding_MO"/>
</dbReference>
<evidence type="ECO:0000256" key="1">
    <source>
        <dbReference type="ARBA" id="ARBA00001974"/>
    </source>
</evidence>
<evidence type="ECO:0000313" key="10">
    <source>
        <dbReference type="Proteomes" id="UP000284375"/>
    </source>
</evidence>
<keyword evidence="5" id="KW-0560">Oxidoreductase</keyword>
<proteinExistence type="predicted"/>
<accession>A0A423VMT5</accession>
<keyword evidence="2" id="KW-0285">Flavoprotein</keyword>
<evidence type="ECO:0000256" key="2">
    <source>
        <dbReference type="ARBA" id="ARBA00022630"/>
    </source>
</evidence>
<dbReference type="GO" id="GO:0004497">
    <property type="term" value="F:monooxygenase activity"/>
    <property type="evidence" value="ECO:0007669"/>
    <property type="project" value="UniProtKB-KW"/>
</dbReference>
<evidence type="ECO:0000313" key="9">
    <source>
        <dbReference type="EMBL" id="ROV92310.1"/>
    </source>
</evidence>
<evidence type="ECO:0000256" key="6">
    <source>
        <dbReference type="ARBA" id="ARBA00023033"/>
    </source>
</evidence>
<dbReference type="PANTHER" id="PTHR43872">
    <property type="entry name" value="MONOOXYGENASE, PUTATIVE (AFU_ORTHOLOGUE AFUA_8G02570)-RELATED"/>
    <property type="match status" value="1"/>
</dbReference>
<comment type="caution">
    <text evidence="9">The sequence shown here is derived from an EMBL/GenBank/DDBJ whole genome shotgun (WGS) entry which is preliminary data.</text>
</comment>
<sequence>MGSVQNTDVSLDYDIVVVGAGISGINCAYRLQTRLPNAKFAVLEARDTIGGTWDIFKYPGIRSDSDLYTYGFAWHPWPHKTPIAQGPLIMSYLRECISLYNLDRYISLHHRVVGGDWDSERKKWTLNVDNDGTKKVYRAKWIVLASGYYDYDEPLKADIPGLDRFQGKVIHPQFWPTEYDVKEKKMVVIGSGATTITLIPALVKMGVKNVTMLQRSPTWIASPINVAPFGGPRSLLPRVVTEWLRWLWFAFVPFLIVLLCQYFPQFMREKLLERIHRQLKGSNVSADPHFTPSYNPWEQRVCLAPDGDFFEALHGENGEPARADVVTAKIKTVTEDGIECEDGQKLQADAIVTATGLKLCWGGKIPLRVDGELVSPGEHAIWNGCMVNDVPNLMFTVGYAWASWTLGVDNTAIILCRLLDKMQKMGNEVAIPRLPAGSRVPEDDKVSWLRLTATYIKKAGGSTPWNDVHGTGPWKGRGNIWVDWFHARLGNLTKALELS</sequence>